<sequence>MQHYIHRNDSRHLIIATEQQLEILSKTKTWYIDGTFKIIKKPYYQLLSIHGFLKSGEDVKRAPMTFVMMSGKGKKGHKRVFQAVI</sequence>
<protein>
    <submittedName>
        <fullName evidence="1">Uncharacterized protein</fullName>
    </submittedName>
</protein>
<dbReference type="Proteomes" id="UP001347796">
    <property type="component" value="Unassembled WGS sequence"/>
</dbReference>
<comment type="caution">
    <text evidence="1">The sequence shown here is derived from an EMBL/GenBank/DDBJ whole genome shotgun (WGS) entry which is preliminary data.</text>
</comment>
<evidence type="ECO:0000313" key="2">
    <source>
        <dbReference type="Proteomes" id="UP001347796"/>
    </source>
</evidence>
<evidence type="ECO:0000313" key="1">
    <source>
        <dbReference type="EMBL" id="KAK6189093.1"/>
    </source>
</evidence>
<dbReference type="AlphaFoldDB" id="A0AAN8K4K8"/>
<gene>
    <name evidence="1" type="ORF">SNE40_005135</name>
</gene>
<name>A0AAN8K4K8_PATCE</name>
<accession>A0AAN8K4K8</accession>
<dbReference type="EMBL" id="JAZGQO010000003">
    <property type="protein sequence ID" value="KAK6189093.1"/>
    <property type="molecule type" value="Genomic_DNA"/>
</dbReference>
<organism evidence="1 2">
    <name type="scientific">Patella caerulea</name>
    <name type="common">Rayed Mediterranean limpet</name>
    <dbReference type="NCBI Taxonomy" id="87958"/>
    <lineage>
        <taxon>Eukaryota</taxon>
        <taxon>Metazoa</taxon>
        <taxon>Spiralia</taxon>
        <taxon>Lophotrochozoa</taxon>
        <taxon>Mollusca</taxon>
        <taxon>Gastropoda</taxon>
        <taxon>Patellogastropoda</taxon>
        <taxon>Patelloidea</taxon>
        <taxon>Patellidae</taxon>
        <taxon>Patella</taxon>
    </lineage>
</organism>
<reference evidence="1 2" key="1">
    <citation type="submission" date="2024-01" db="EMBL/GenBank/DDBJ databases">
        <title>The genome of the rayed Mediterranean limpet Patella caerulea (Linnaeus, 1758).</title>
        <authorList>
            <person name="Anh-Thu Weber A."/>
            <person name="Halstead-Nussloch G."/>
        </authorList>
    </citation>
    <scope>NUCLEOTIDE SEQUENCE [LARGE SCALE GENOMIC DNA]</scope>
    <source>
        <strain evidence="1">AATW-2023a</strain>
        <tissue evidence="1">Whole specimen</tissue>
    </source>
</reference>
<keyword evidence="2" id="KW-1185">Reference proteome</keyword>
<proteinExistence type="predicted"/>